<dbReference type="EMBL" id="QXHD01000003">
    <property type="protein sequence ID" value="NEZ54316.1"/>
    <property type="molecule type" value="Genomic_DNA"/>
</dbReference>
<evidence type="ECO:0000313" key="1">
    <source>
        <dbReference type="EMBL" id="NEZ54316.1"/>
    </source>
</evidence>
<reference evidence="1 2" key="1">
    <citation type="journal article" date="2020" name="Microb. Ecol.">
        <title>Ecogenomics of the Marine Benthic Filamentous Cyanobacterium Adonisia.</title>
        <authorList>
            <person name="Walter J.M."/>
            <person name="Coutinho F.H."/>
            <person name="Leomil L."/>
            <person name="Hargreaves P.I."/>
            <person name="Campeao M.E."/>
            <person name="Vieira V.V."/>
            <person name="Silva B.S."/>
            <person name="Fistarol G.O."/>
            <person name="Salomon P.S."/>
            <person name="Sawabe T."/>
            <person name="Mino S."/>
            <person name="Hosokawa M."/>
            <person name="Miyashita H."/>
            <person name="Maruyama F."/>
            <person name="van Verk M.C."/>
            <person name="Dutilh B.E."/>
            <person name="Thompson C.C."/>
            <person name="Thompson F.L."/>
        </authorList>
    </citation>
    <scope>NUCLEOTIDE SEQUENCE [LARGE SCALE GENOMIC DNA]</scope>
    <source>
        <strain evidence="1 2">CCMR0081</strain>
    </source>
</reference>
<keyword evidence="2" id="KW-1185">Reference proteome</keyword>
<evidence type="ECO:0000313" key="2">
    <source>
        <dbReference type="Proteomes" id="UP000481033"/>
    </source>
</evidence>
<gene>
    <name evidence="1" type="ORF">DXZ20_01090</name>
</gene>
<proteinExistence type="predicted"/>
<sequence length="95" mass="10421">MEQLELDPKPGQLKPCPWARPHRDGVGIGVVLAVPCPLPYGLAPWLRSQGWIMEAACDRNQWAVIVKGPGCERLLHWLKPPAGHGSYTAGNYLPS</sequence>
<accession>A0A6M0RDM0</accession>
<dbReference type="AlphaFoldDB" id="A0A6M0RDM0"/>
<dbReference type="Proteomes" id="UP000481033">
    <property type="component" value="Unassembled WGS sequence"/>
</dbReference>
<name>A0A6M0RDM0_9CYAN</name>
<comment type="caution">
    <text evidence="1">The sequence shown here is derived from an EMBL/GenBank/DDBJ whole genome shotgun (WGS) entry which is preliminary data.</text>
</comment>
<organism evidence="1 2">
    <name type="scientific">Adonisia turfae CCMR0081</name>
    <dbReference type="NCBI Taxonomy" id="2292702"/>
    <lineage>
        <taxon>Bacteria</taxon>
        <taxon>Bacillati</taxon>
        <taxon>Cyanobacteriota</taxon>
        <taxon>Adonisia</taxon>
        <taxon>Adonisia turfae</taxon>
    </lineage>
</organism>
<dbReference type="RefSeq" id="WP_163695845.1">
    <property type="nucleotide sequence ID" value="NZ_QXHD01000003.1"/>
</dbReference>
<protein>
    <submittedName>
        <fullName evidence="1">Uncharacterized protein</fullName>
    </submittedName>
</protein>